<sequence length="116" mass="12823">MEAKVRHDDGMMARDGSGKRMVCQENVFKVYVAVSKSTSTKANDDADVGIEGVAVDGLGKFMWNALKQGGNRFGPGCVSEGAEINVYIELISNRTTLILDKRNRGGKWKRDLERKK</sequence>
<dbReference type="AlphaFoldDB" id="A0A8A1MJ99"/>
<gene>
    <name evidence="1" type="ORF">I7I51_01804</name>
</gene>
<accession>A0A8A1MJ99</accession>
<dbReference type="EMBL" id="CP069114">
    <property type="protein sequence ID" value="QSS64733.1"/>
    <property type="molecule type" value="Genomic_DNA"/>
</dbReference>
<dbReference type="OrthoDB" id="10285532at2759"/>
<evidence type="ECO:0000313" key="2">
    <source>
        <dbReference type="Proteomes" id="UP000663671"/>
    </source>
</evidence>
<proteinExistence type="predicted"/>
<reference evidence="1" key="1">
    <citation type="submission" date="2021-01" db="EMBL/GenBank/DDBJ databases">
        <title>Chromosome-level genome assembly of a human fungal pathogen reveals clustering of transcriptionally co-regulated genes.</title>
        <authorList>
            <person name="Voorhies M."/>
            <person name="Cohen S."/>
            <person name="Shea T.P."/>
            <person name="Petrus S."/>
            <person name="Munoz J.F."/>
            <person name="Poplawski S."/>
            <person name="Goldman W.E."/>
            <person name="Michael T."/>
            <person name="Cuomo C.A."/>
            <person name="Sil A."/>
            <person name="Beyhan S."/>
        </authorList>
    </citation>
    <scope>NUCLEOTIDE SEQUENCE</scope>
    <source>
        <strain evidence="1">WU24</strain>
    </source>
</reference>
<protein>
    <submittedName>
        <fullName evidence="1">Uncharacterized protein</fullName>
    </submittedName>
</protein>
<organism evidence="1 2">
    <name type="scientific">Ajellomyces capsulatus</name>
    <name type="common">Darling's disease fungus</name>
    <name type="synonym">Histoplasma capsulatum</name>
    <dbReference type="NCBI Taxonomy" id="5037"/>
    <lineage>
        <taxon>Eukaryota</taxon>
        <taxon>Fungi</taxon>
        <taxon>Dikarya</taxon>
        <taxon>Ascomycota</taxon>
        <taxon>Pezizomycotina</taxon>
        <taxon>Eurotiomycetes</taxon>
        <taxon>Eurotiomycetidae</taxon>
        <taxon>Onygenales</taxon>
        <taxon>Ajellomycetaceae</taxon>
        <taxon>Histoplasma</taxon>
    </lineage>
</organism>
<dbReference type="Proteomes" id="UP000663671">
    <property type="component" value="Chromosome 1"/>
</dbReference>
<name>A0A8A1MJ99_AJECA</name>
<evidence type="ECO:0000313" key="1">
    <source>
        <dbReference type="EMBL" id="QSS64733.1"/>
    </source>
</evidence>
<dbReference type="VEuPathDB" id="FungiDB:I7I51_01804"/>